<feature type="transmembrane region" description="Helical" evidence="8">
    <location>
        <begin position="133"/>
        <end position="151"/>
    </location>
</feature>
<protein>
    <submittedName>
        <fullName evidence="9">AEC family transporter</fullName>
    </submittedName>
</protein>
<comment type="similarity">
    <text evidence="2">Belongs to the auxin efflux carrier (TC 2.A.69) family.</text>
</comment>
<keyword evidence="7 8" id="KW-0472">Membrane</keyword>
<proteinExistence type="inferred from homology"/>
<feature type="transmembrane region" description="Helical" evidence="8">
    <location>
        <begin position="203"/>
        <end position="222"/>
    </location>
</feature>
<feature type="transmembrane region" description="Helical" evidence="8">
    <location>
        <begin position="68"/>
        <end position="89"/>
    </location>
</feature>
<dbReference type="GO" id="GO:0005886">
    <property type="term" value="C:plasma membrane"/>
    <property type="evidence" value="ECO:0007669"/>
    <property type="project" value="UniProtKB-SubCell"/>
</dbReference>
<feature type="transmembrane region" description="Helical" evidence="8">
    <location>
        <begin position="6"/>
        <end position="25"/>
    </location>
</feature>
<feature type="transmembrane region" description="Helical" evidence="8">
    <location>
        <begin position="294"/>
        <end position="313"/>
    </location>
</feature>
<gene>
    <name evidence="9" type="ORF">E7512_00715</name>
</gene>
<evidence type="ECO:0000313" key="9">
    <source>
        <dbReference type="EMBL" id="MBE6832103.1"/>
    </source>
</evidence>
<dbReference type="Gene3D" id="1.20.1530.20">
    <property type="match status" value="1"/>
</dbReference>
<dbReference type="AlphaFoldDB" id="A0A928KP01"/>
<evidence type="ECO:0000256" key="8">
    <source>
        <dbReference type="SAM" id="Phobius"/>
    </source>
</evidence>
<dbReference type="GO" id="GO:0055085">
    <property type="term" value="P:transmembrane transport"/>
    <property type="evidence" value="ECO:0007669"/>
    <property type="project" value="InterPro"/>
</dbReference>
<evidence type="ECO:0000256" key="7">
    <source>
        <dbReference type="ARBA" id="ARBA00023136"/>
    </source>
</evidence>
<dbReference type="Pfam" id="PF03547">
    <property type="entry name" value="Mem_trans"/>
    <property type="match status" value="1"/>
</dbReference>
<dbReference type="PANTHER" id="PTHR36838">
    <property type="entry name" value="AUXIN EFFLUX CARRIER FAMILY PROTEIN"/>
    <property type="match status" value="1"/>
</dbReference>
<dbReference type="RefSeq" id="WP_020074443.1">
    <property type="nucleotide sequence ID" value="NZ_JBKWRC010000001.1"/>
</dbReference>
<evidence type="ECO:0000256" key="1">
    <source>
        <dbReference type="ARBA" id="ARBA00004651"/>
    </source>
</evidence>
<dbReference type="Proteomes" id="UP000754750">
    <property type="component" value="Unassembled WGS sequence"/>
</dbReference>
<evidence type="ECO:0000256" key="4">
    <source>
        <dbReference type="ARBA" id="ARBA00022475"/>
    </source>
</evidence>
<keyword evidence="6 8" id="KW-1133">Transmembrane helix</keyword>
<organism evidence="9 10">
    <name type="scientific">Faecalispora sporosphaeroides</name>
    <dbReference type="NCBI Taxonomy" id="1549"/>
    <lineage>
        <taxon>Bacteria</taxon>
        <taxon>Bacillati</taxon>
        <taxon>Bacillota</taxon>
        <taxon>Clostridia</taxon>
        <taxon>Eubacteriales</taxon>
        <taxon>Oscillospiraceae</taxon>
        <taxon>Faecalispora</taxon>
    </lineage>
</organism>
<feature type="transmembrane region" description="Helical" evidence="8">
    <location>
        <begin position="37"/>
        <end position="56"/>
    </location>
</feature>
<name>A0A928KP01_9FIRM</name>
<evidence type="ECO:0000256" key="2">
    <source>
        <dbReference type="ARBA" id="ARBA00010145"/>
    </source>
</evidence>
<dbReference type="PANTHER" id="PTHR36838:SF1">
    <property type="entry name" value="SLR1864 PROTEIN"/>
    <property type="match status" value="1"/>
</dbReference>
<dbReference type="InterPro" id="IPR038770">
    <property type="entry name" value="Na+/solute_symporter_sf"/>
</dbReference>
<feature type="transmembrane region" description="Helical" evidence="8">
    <location>
        <begin position="234"/>
        <end position="256"/>
    </location>
</feature>
<evidence type="ECO:0000256" key="6">
    <source>
        <dbReference type="ARBA" id="ARBA00022989"/>
    </source>
</evidence>
<evidence type="ECO:0000256" key="3">
    <source>
        <dbReference type="ARBA" id="ARBA00022448"/>
    </source>
</evidence>
<accession>A0A928KP01</accession>
<feature type="transmembrane region" description="Helical" evidence="8">
    <location>
        <begin position="172"/>
        <end position="191"/>
    </location>
</feature>
<dbReference type="InterPro" id="IPR004776">
    <property type="entry name" value="Mem_transp_PIN-like"/>
</dbReference>
<dbReference type="EMBL" id="SVNY01000001">
    <property type="protein sequence ID" value="MBE6832103.1"/>
    <property type="molecule type" value="Genomic_DNA"/>
</dbReference>
<keyword evidence="4" id="KW-1003">Cell membrane</keyword>
<feature type="transmembrane region" description="Helical" evidence="8">
    <location>
        <begin position="101"/>
        <end position="121"/>
    </location>
</feature>
<evidence type="ECO:0000256" key="5">
    <source>
        <dbReference type="ARBA" id="ARBA00022692"/>
    </source>
</evidence>
<keyword evidence="5 8" id="KW-0812">Transmembrane</keyword>
<sequence length="314" mass="35044">MILTFLHAIESILTIIVMFMTGWLLTHVGWLDEKTSLIFSKIIVNVSFPCYMLWNLMSNFDKAKLQELSGGLVIPITSIVLSYVISVLVSNLLKVDPRRKGVFRCIFFTSNTIFIGLPVNLSLFGAESTPYVLIYYIANTCFFWTLGNYEISKDGDEGRETGKFSLSTLKRIFNPALAGFVVAVILIFLDIRLPRFVMDSCKYIGELTTPLAMFFIGIVLHSTPLKKLRFDRDLVVLLLARFILCPVVVIGLELLIPIPPLMAKVFVIQAAMPAVTSTGVIAKQYGADYEFATIATVVTTIASMIVIPIYMVLI</sequence>
<evidence type="ECO:0000313" key="10">
    <source>
        <dbReference type="Proteomes" id="UP000754750"/>
    </source>
</evidence>
<reference evidence="9" key="1">
    <citation type="submission" date="2019-04" db="EMBL/GenBank/DDBJ databases">
        <title>Evolution of Biomass-Degrading Anaerobic Consortia Revealed by Metagenomics.</title>
        <authorList>
            <person name="Peng X."/>
        </authorList>
    </citation>
    <scope>NUCLEOTIDE SEQUENCE</scope>
    <source>
        <strain evidence="9">SIG551</strain>
    </source>
</reference>
<comment type="subcellular location">
    <subcellularLocation>
        <location evidence="1">Cell membrane</location>
        <topology evidence="1">Multi-pass membrane protein</topology>
    </subcellularLocation>
</comment>
<keyword evidence="3" id="KW-0813">Transport</keyword>
<comment type="caution">
    <text evidence="9">The sequence shown here is derived from an EMBL/GenBank/DDBJ whole genome shotgun (WGS) entry which is preliminary data.</text>
</comment>